<dbReference type="eggNOG" id="COG2226">
    <property type="taxonomic scope" value="Bacteria"/>
</dbReference>
<organism evidence="1 2">
    <name type="scientific">Sulfuricella denitrificans (strain DSM 22764 / NBRC 105220 / skB26)</name>
    <dbReference type="NCBI Taxonomy" id="1163617"/>
    <lineage>
        <taxon>Bacteria</taxon>
        <taxon>Pseudomonadati</taxon>
        <taxon>Pseudomonadota</taxon>
        <taxon>Betaproteobacteria</taxon>
        <taxon>Nitrosomonadales</taxon>
        <taxon>Sulfuricellaceae</taxon>
        <taxon>Sulfuricella</taxon>
    </lineage>
</organism>
<dbReference type="OrthoDB" id="9804312at2"/>
<dbReference type="CDD" id="cd02440">
    <property type="entry name" value="AdoMet_MTases"/>
    <property type="match status" value="1"/>
</dbReference>
<sequence length="174" mass="19325">MVPYLRFVSASSEWVVRCAPLIRGGGRVLDVACGTGRHTRFLIQAGFQVEAVDRDVSTLSILSGAVIRQADLEGEAWPYSAGEFDGIVVTNYLHRPLFCRLFEALAAGGVLIYETFSEGNEWLGRPRNPDYLLKSGELLDLIKGQLEVNAYEELCVFENNRAVVQRVCAIKTKK</sequence>
<dbReference type="AlphaFoldDB" id="S6AKD1"/>
<gene>
    <name evidence="1" type="ORF">SCD_n01240</name>
</gene>
<dbReference type="InterPro" id="IPR029063">
    <property type="entry name" value="SAM-dependent_MTases_sf"/>
</dbReference>
<dbReference type="STRING" id="1163617.SCD_n01240"/>
<protein>
    <submittedName>
        <fullName evidence="1">Uncharacterized protein</fullName>
    </submittedName>
</protein>
<dbReference type="KEGG" id="sdr:SCD_n01240"/>
<proteinExistence type="predicted"/>
<dbReference type="EMBL" id="AP013066">
    <property type="protein sequence ID" value="BAN35069.1"/>
    <property type="molecule type" value="Genomic_DNA"/>
</dbReference>
<dbReference type="HOGENOM" id="CLU_056435_5_2_4"/>
<dbReference type="Gene3D" id="3.40.50.150">
    <property type="entry name" value="Vaccinia Virus protein VP39"/>
    <property type="match status" value="1"/>
</dbReference>
<evidence type="ECO:0000313" key="1">
    <source>
        <dbReference type="EMBL" id="BAN35069.1"/>
    </source>
</evidence>
<keyword evidence="2" id="KW-1185">Reference proteome</keyword>
<dbReference type="SUPFAM" id="SSF53335">
    <property type="entry name" value="S-adenosyl-L-methionine-dependent methyltransferases"/>
    <property type="match status" value="1"/>
</dbReference>
<accession>S6AKD1</accession>
<name>S6AKD1_SULDS</name>
<dbReference type="Pfam" id="PF13489">
    <property type="entry name" value="Methyltransf_23"/>
    <property type="match status" value="1"/>
</dbReference>
<evidence type="ECO:0000313" key="2">
    <source>
        <dbReference type="Proteomes" id="UP000015559"/>
    </source>
</evidence>
<dbReference type="Proteomes" id="UP000015559">
    <property type="component" value="Chromosome"/>
</dbReference>
<reference evidence="1 2" key="1">
    <citation type="journal article" date="2012" name="Appl. Environ. Microbiol.">
        <title>Draft genome sequence of a psychrotolerant sulfur-oxidizing bacterium, Sulfuricella denitrificans skB26, and proteomic insights into cold adaptation.</title>
        <authorList>
            <person name="Watanabe T."/>
            <person name="Kojima H."/>
            <person name="Fukui M."/>
        </authorList>
    </citation>
    <scope>NUCLEOTIDE SEQUENCE [LARGE SCALE GENOMIC DNA]</scope>
    <source>
        <strain evidence="2">skB26</strain>
    </source>
</reference>